<reference evidence="3 4" key="1">
    <citation type="submission" date="2023-02" db="EMBL/GenBank/DDBJ databases">
        <title>LHISI_Scaffold_Assembly.</title>
        <authorList>
            <person name="Stuart O.P."/>
            <person name="Cleave R."/>
            <person name="Magrath M.J.L."/>
            <person name="Mikheyev A.S."/>
        </authorList>
    </citation>
    <scope>NUCLEOTIDE SEQUENCE [LARGE SCALE GENOMIC DNA]</scope>
    <source>
        <strain evidence="3">Daus_M_001</strain>
        <tissue evidence="3">Leg muscle</tissue>
    </source>
</reference>
<sequence length="424" mass="47974">MVMTVNVPAVTKTKDGMEYVEYQSDDVQDNVFRSVLRQSYRMFRLFKGSFCHILSSHAGDVQPLRHKLEHFFSRYLMTLKLNHCDILDVFQGIQFLPLDKQTFLRVQCFVNLVEAMFSQVQHTAFLYNDQLVWSGLEPDDMQVVYRYLVTSLLPTHMETELQGGSMPRHPTSPFTTTHYGSWREEGSLVLCGCGLMMEREKERCGLGVGWAQLEDGRKKEVWAWVGGVANERDDRLQWMIGLGTRIKGRGKLEISERTRQPMVSSSMIPTCENPVTRPGIEPGPSNLQDSSGSMGKIPRVYVNNSTGPEMYHLIVYRALSATLCMFVDGMSPLSLEMFKRMDVFLGPQLTALVSDVAEQCNKQASASTSPTDPGPRFVYFNQLNLAQKSTVHLDGRRCGNVGVSLEVLRLLADINADKSRNLYK</sequence>
<accession>A0ABQ9HA14</accession>
<protein>
    <recommendedName>
        <fullName evidence="2">CCZ1/INTU second Longin domain-containing protein</fullName>
    </recommendedName>
</protein>
<dbReference type="InterPro" id="IPR043988">
    <property type="entry name" value="CCZ1/INTU_longin_2"/>
</dbReference>
<evidence type="ECO:0000259" key="2">
    <source>
        <dbReference type="Pfam" id="PF19032"/>
    </source>
</evidence>
<organism evidence="3 4">
    <name type="scientific">Dryococelus australis</name>
    <dbReference type="NCBI Taxonomy" id="614101"/>
    <lineage>
        <taxon>Eukaryota</taxon>
        <taxon>Metazoa</taxon>
        <taxon>Ecdysozoa</taxon>
        <taxon>Arthropoda</taxon>
        <taxon>Hexapoda</taxon>
        <taxon>Insecta</taxon>
        <taxon>Pterygota</taxon>
        <taxon>Neoptera</taxon>
        <taxon>Polyneoptera</taxon>
        <taxon>Phasmatodea</taxon>
        <taxon>Verophasmatodea</taxon>
        <taxon>Anareolatae</taxon>
        <taxon>Phasmatidae</taxon>
        <taxon>Eurycanthinae</taxon>
        <taxon>Dryococelus</taxon>
    </lineage>
</organism>
<keyword evidence="4" id="KW-1185">Reference proteome</keyword>
<name>A0ABQ9HA14_9NEOP</name>
<evidence type="ECO:0000256" key="1">
    <source>
        <dbReference type="SAM" id="MobiDB-lite"/>
    </source>
</evidence>
<dbReference type="EMBL" id="JARBHB010000006">
    <property type="protein sequence ID" value="KAJ8881119.1"/>
    <property type="molecule type" value="Genomic_DNA"/>
</dbReference>
<gene>
    <name evidence="3" type="ORF">PR048_017592</name>
</gene>
<feature type="domain" description="CCZ1/INTU second Longin" evidence="2">
    <location>
        <begin position="120"/>
        <end position="160"/>
    </location>
</feature>
<feature type="region of interest" description="Disordered" evidence="1">
    <location>
        <begin position="257"/>
        <end position="277"/>
    </location>
</feature>
<proteinExistence type="predicted"/>
<dbReference type="Pfam" id="PF19032">
    <property type="entry name" value="Intu_longin_2"/>
    <property type="match status" value="1"/>
</dbReference>
<dbReference type="Proteomes" id="UP001159363">
    <property type="component" value="Chromosome 5"/>
</dbReference>
<dbReference type="PANTHER" id="PTHR13056">
    <property type="entry name" value="VACUOLAR FUSION PROTEIN CCZ1 HOMOLOG-RELATED"/>
    <property type="match status" value="1"/>
</dbReference>
<evidence type="ECO:0000313" key="4">
    <source>
        <dbReference type="Proteomes" id="UP001159363"/>
    </source>
</evidence>
<dbReference type="InterPro" id="IPR013176">
    <property type="entry name" value="Ccz1"/>
</dbReference>
<evidence type="ECO:0000313" key="3">
    <source>
        <dbReference type="EMBL" id="KAJ8881119.1"/>
    </source>
</evidence>
<dbReference type="PANTHER" id="PTHR13056:SF0">
    <property type="entry name" value="VACUOLAR FUSION PROTEIN CCZ1 HOMOLOG-RELATED"/>
    <property type="match status" value="1"/>
</dbReference>
<comment type="caution">
    <text evidence="3">The sequence shown here is derived from an EMBL/GenBank/DDBJ whole genome shotgun (WGS) entry which is preliminary data.</text>
</comment>